<reference evidence="2" key="1">
    <citation type="journal article" date="2023" name="Mol. Phylogenet. Evol.">
        <title>Genome-scale phylogeny and comparative genomics of the fungal order Sordariales.</title>
        <authorList>
            <person name="Hensen N."/>
            <person name="Bonometti L."/>
            <person name="Westerberg I."/>
            <person name="Brannstrom I.O."/>
            <person name="Guillou S."/>
            <person name="Cros-Aarteil S."/>
            <person name="Calhoun S."/>
            <person name="Haridas S."/>
            <person name="Kuo A."/>
            <person name="Mondo S."/>
            <person name="Pangilinan J."/>
            <person name="Riley R."/>
            <person name="LaButti K."/>
            <person name="Andreopoulos B."/>
            <person name="Lipzen A."/>
            <person name="Chen C."/>
            <person name="Yan M."/>
            <person name="Daum C."/>
            <person name="Ng V."/>
            <person name="Clum A."/>
            <person name="Steindorff A."/>
            <person name="Ohm R.A."/>
            <person name="Martin F."/>
            <person name="Silar P."/>
            <person name="Natvig D.O."/>
            <person name="Lalanne C."/>
            <person name="Gautier V."/>
            <person name="Ament-Velasquez S.L."/>
            <person name="Kruys A."/>
            <person name="Hutchinson M.I."/>
            <person name="Powell A.J."/>
            <person name="Barry K."/>
            <person name="Miller A.N."/>
            <person name="Grigoriev I.V."/>
            <person name="Debuchy R."/>
            <person name="Gladieux P."/>
            <person name="Hiltunen Thoren M."/>
            <person name="Johannesson H."/>
        </authorList>
    </citation>
    <scope>NUCLEOTIDE SEQUENCE</scope>
    <source>
        <strain evidence="2">CBS 315.58</strain>
    </source>
</reference>
<feature type="compositionally biased region" description="Pro residues" evidence="1">
    <location>
        <begin position="75"/>
        <end position="87"/>
    </location>
</feature>
<proteinExistence type="predicted"/>
<dbReference type="EMBL" id="MU863880">
    <property type="protein sequence ID" value="KAK4204790.1"/>
    <property type="molecule type" value="Genomic_DNA"/>
</dbReference>
<protein>
    <submittedName>
        <fullName evidence="2">Uncharacterized protein</fullName>
    </submittedName>
</protein>
<dbReference type="Proteomes" id="UP001303160">
    <property type="component" value="Unassembled WGS sequence"/>
</dbReference>
<sequence>MPKDQNRNEEEEEAARQATAGLVKDFEQLLGDIGRGSDFPMARARAVLGAGAAAAPSESNVSPTIPRGLALAQPSSPPAFDLPPVPRLPLRARNQRPPTASNRHVSPLPRSPLGAVEPIVASESGPEPGLEADGSPGEAASTDRRGGREQINPQKHRPGMFSLFPTRSNAAAVKMTASPTTTTSPSQGSSSSSSPLPGSRPENLASPGLPSSVSSVSVASAAPPSAPVSAGEASSLGSAGHLEPNNPFGYPAPPPFRHNWANPNRRAARGAVLSGTLSGVVVGSRPRPSVSASLGVTAVPFLPPRLPVPTGPPPPVPPPSRPPPPIPVRNPARLGSASPAASRSAGDDEKTPAAENEKK</sequence>
<feature type="compositionally biased region" description="Pro residues" evidence="1">
    <location>
        <begin position="301"/>
        <end position="328"/>
    </location>
</feature>
<name>A0AAN7B1D1_9PEZI</name>
<gene>
    <name evidence="2" type="ORF">QBC40DRAFT_261401</name>
</gene>
<keyword evidence="3" id="KW-1185">Reference proteome</keyword>
<organism evidence="2 3">
    <name type="scientific">Triangularia verruculosa</name>
    <dbReference type="NCBI Taxonomy" id="2587418"/>
    <lineage>
        <taxon>Eukaryota</taxon>
        <taxon>Fungi</taxon>
        <taxon>Dikarya</taxon>
        <taxon>Ascomycota</taxon>
        <taxon>Pezizomycotina</taxon>
        <taxon>Sordariomycetes</taxon>
        <taxon>Sordariomycetidae</taxon>
        <taxon>Sordariales</taxon>
        <taxon>Podosporaceae</taxon>
        <taxon>Triangularia</taxon>
    </lineage>
</organism>
<reference evidence="2" key="2">
    <citation type="submission" date="2023-05" db="EMBL/GenBank/DDBJ databases">
        <authorList>
            <consortium name="Lawrence Berkeley National Laboratory"/>
            <person name="Steindorff A."/>
            <person name="Hensen N."/>
            <person name="Bonometti L."/>
            <person name="Westerberg I."/>
            <person name="Brannstrom I.O."/>
            <person name="Guillou S."/>
            <person name="Cros-Aarteil S."/>
            <person name="Calhoun S."/>
            <person name="Haridas S."/>
            <person name="Kuo A."/>
            <person name="Mondo S."/>
            <person name="Pangilinan J."/>
            <person name="Riley R."/>
            <person name="Labutti K."/>
            <person name="Andreopoulos B."/>
            <person name="Lipzen A."/>
            <person name="Chen C."/>
            <person name="Yanf M."/>
            <person name="Daum C."/>
            <person name="Ng V."/>
            <person name="Clum A."/>
            <person name="Ohm R."/>
            <person name="Martin F."/>
            <person name="Silar P."/>
            <person name="Natvig D."/>
            <person name="Lalanne C."/>
            <person name="Gautier V."/>
            <person name="Ament-Velasquez S.L."/>
            <person name="Kruys A."/>
            <person name="Hutchinson M.I."/>
            <person name="Powell A.J."/>
            <person name="Barry K."/>
            <person name="Miller A.N."/>
            <person name="Grigoriev I.V."/>
            <person name="Debuchy R."/>
            <person name="Gladieux P."/>
            <person name="Thoren M.H."/>
            <person name="Johannesson H."/>
        </authorList>
    </citation>
    <scope>NUCLEOTIDE SEQUENCE</scope>
    <source>
        <strain evidence="2">CBS 315.58</strain>
    </source>
</reference>
<evidence type="ECO:0000313" key="3">
    <source>
        <dbReference type="Proteomes" id="UP001303160"/>
    </source>
</evidence>
<evidence type="ECO:0000313" key="2">
    <source>
        <dbReference type="EMBL" id="KAK4204790.1"/>
    </source>
</evidence>
<feature type="region of interest" description="Disordered" evidence="1">
    <location>
        <begin position="49"/>
        <end position="263"/>
    </location>
</feature>
<feature type="compositionally biased region" description="Basic and acidic residues" evidence="1">
    <location>
        <begin position="345"/>
        <end position="359"/>
    </location>
</feature>
<accession>A0AAN7B1D1</accession>
<feature type="compositionally biased region" description="Low complexity" evidence="1">
    <location>
        <begin position="329"/>
        <end position="344"/>
    </location>
</feature>
<feature type="region of interest" description="Disordered" evidence="1">
    <location>
        <begin position="300"/>
        <end position="359"/>
    </location>
</feature>
<evidence type="ECO:0000256" key="1">
    <source>
        <dbReference type="SAM" id="MobiDB-lite"/>
    </source>
</evidence>
<feature type="compositionally biased region" description="Low complexity" evidence="1">
    <location>
        <begin position="178"/>
        <end position="249"/>
    </location>
</feature>
<comment type="caution">
    <text evidence="2">The sequence shown here is derived from an EMBL/GenBank/DDBJ whole genome shotgun (WGS) entry which is preliminary data.</text>
</comment>
<dbReference type="AlphaFoldDB" id="A0AAN7B1D1"/>